<gene>
    <name evidence="2" type="ORF">TE42_00725</name>
</gene>
<protein>
    <recommendedName>
        <fullName evidence="1">ISXO2-like transposase domain-containing protein</fullName>
    </recommendedName>
</protein>
<comment type="caution">
    <text evidence="2">The sequence shown here is derived from an EMBL/GenBank/DDBJ whole genome shotgun (WGS) entry which is preliminary data.</text>
</comment>
<dbReference type="AlphaFoldDB" id="A0A0G2IX37"/>
<proteinExistence type="predicted"/>
<dbReference type="EMBL" id="JXQG01000002">
    <property type="protein sequence ID" value="KKZ13340.1"/>
    <property type="molecule type" value="Genomic_DNA"/>
</dbReference>
<dbReference type="Proteomes" id="UP000035067">
    <property type="component" value="Unassembled WGS sequence"/>
</dbReference>
<name>A0A0G2IX37_9SYNE</name>
<organism evidence="2 3">
    <name type="scientific">Candidatus Synechococcus spongiarum SP3</name>
    <dbReference type="NCBI Taxonomy" id="1604020"/>
    <lineage>
        <taxon>Bacteria</taxon>
        <taxon>Bacillati</taxon>
        <taxon>Cyanobacteriota</taxon>
        <taxon>Cyanophyceae</taxon>
        <taxon>Synechococcales</taxon>
        <taxon>Synechococcaceae</taxon>
        <taxon>Synechococcus</taxon>
    </lineage>
</organism>
<dbReference type="PATRIC" id="fig|1604020.3.peg.466"/>
<sequence>MSHEKRNGIESFWSMLKRGYQAIFHKISPERLNRHVSEFAGRHSIRVLDTVDMMLRMVAGIVKRLRYLELIGW</sequence>
<dbReference type="Pfam" id="PF12762">
    <property type="entry name" value="DDE_Tnp_IS1595"/>
    <property type="match status" value="1"/>
</dbReference>
<accession>A0A0G2IX37</accession>
<feature type="domain" description="ISXO2-like transposase" evidence="1">
    <location>
        <begin position="4"/>
        <end position="40"/>
    </location>
</feature>
<evidence type="ECO:0000259" key="1">
    <source>
        <dbReference type="Pfam" id="PF12762"/>
    </source>
</evidence>
<evidence type="ECO:0000313" key="2">
    <source>
        <dbReference type="EMBL" id="KKZ13340.1"/>
    </source>
</evidence>
<reference evidence="2 3" key="1">
    <citation type="submission" date="2015-01" db="EMBL/GenBank/DDBJ databases">
        <title>Lifestyle Evolution in Cyanobacterial Symbionts of Sponges.</title>
        <authorList>
            <person name="Burgsdorf I."/>
            <person name="Slaby B.M."/>
            <person name="Handley K.M."/>
            <person name="Haber M."/>
            <person name="Blom J."/>
            <person name="Marshall C.W."/>
            <person name="Gilbert J.A."/>
            <person name="Hentschel U."/>
            <person name="Steindler L."/>
        </authorList>
    </citation>
    <scope>NUCLEOTIDE SEQUENCE [LARGE SCALE GENOMIC DNA]</scope>
    <source>
        <strain evidence="2">SP3</strain>
    </source>
</reference>
<evidence type="ECO:0000313" key="3">
    <source>
        <dbReference type="Proteomes" id="UP000035067"/>
    </source>
</evidence>
<dbReference type="InterPro" id="IPR024445">
    <property type="entry name" value="Tnp_ISXO2-like"/>
</dbReference>